<evidence type="ECO:0000256" key="6">
    <source>
        <dbReference type="ARBA" id="ARBA00022989"/>
    </source>
</evidence>
<dbReference type="GO" id="GO:0009103">
    <property type="term" value="P:lipopolysaccharide biosynthetic process"/>
    <property type="evidence" value="ECO:0007669"/>
    <property type="project" value="UniProtKB-ARBA"/>
</dbReference>
<keyword evidence="6 8" id="KW-1133">Transmembrane helix</keyword>
<organism evidence="9 10">
    <name type="scientific">Candidatus Roizmanbacteria bacterium RIFCSPHIGHO2_01_FULL_39_8</name>
    <dbReference type="NCBI Taxonomy" id="1802033"/>
    <lineage>
        <taxon>Bacteria</taxon>
        <taxon>Candidatus Roizmaniibacteriota</taxon>
    </lineage>
</organism>
<evidence type="ECO:0000313" key="10">
    <source>
        <dbReference type="Proteomes" id="UP000177026"/>
    </source>
</evidence>
<name>A0A1F7GG17_9BACT</name>
<feature type="transmembrane region" description="Helical" evidence="8">
    <location>
        <begin position="240"/>
        <end position="256"/>
    </location>
</feature>
<feature type="transmembrane region" description="Helical" evidence="8">
    <location>
        <begin position="120"/>
        <end position="136"/>
    </location>
</feature>
<comment type="caution">
    <text evidence="9">The sequence shown here is derived from an EMBL/GenBank/DDBJ whole genome shotgun (WGS) entry which is preliminary data.</text>
</comment>
<sequence>MVNFLFTQTPLAFFIQPFWRDEAFSYVLANKSFFEILFYTARDFNPPFYYIVLHFWMKMFSTSEIAIRSLSLLFFPLTLYICFDFLKDIFKLKTAKSLAYLFIFLINPLLLYFAFEARMYTMFAFFALLSYYSYYLGKPKLYLASVILGLYTHYFMVFVLLSQLAFYFITGKKKRDRMLLRYVYIVFIFYLPWMLYVFFQGQFFATSFWIERLKIKTLVNLPSVLYLGFEQGTGYFTKELQLLTILFGIMFIVTVVKVKREVDERRKLFLFLIVWSIGSAFFIGLISFVKPIFIPRYLIFSSIGFIFLTIFMLEELPIRIRWVLLIILVFFTFSFLRLQIVKRKKSDIRKTVQEITGRAGKNDLVYVTDELDYFTIQYYFDESRVYVFNKNYEEIPQFVGKTLIPKERVATSLPSYPKRAFILNRNGSYVIQSLD</sequence>
<protein>
    <submittedName>
        <fullName evidence="9">Uncharacterized protein</fullName>
    </submittedName>
</protein>
<dbReference type="AlphaFoldDB" id="A0A1F7GG17"/>
<evidence type="ECO:0000256" key="7">
    <source>
        <dbReference type="ARBA" id="ARBA00023136"/>
    </source>
</evidence>
<proteinExistence type="predicted"/>
<feature type="transmembrane region" description="Helical" evidence="8">
    <location>
        <begin position="294"/>
        <end position="313"/>
    </location>
</feature>
<dbReference type="PANTHER" id="PTHR33908:SF11">
    <property type="entry name" value="MEMBRANE PROTEIN"/>
    <property type="match status" value="1"/>
</dbReference>
<dbReference type="PANTHER" id="PTHR33908">
    <property type="entry name" value="MANNOSYLTRANSFERASE YKCB-RELATED"/>
    <property type="match status" value="1"/>
</dbReference>
<evidence type="ECO:0000256" key="2">
    <source>
        <dbReference type="ARBA" id="ARBA00022475"/>
    </source>
</evidence>
<comment type="subcellular location">
    <subcellularLocation>
        <location evidence="1">Cell membrane</location>
        <topology evidence="1">Multi-pass membrane protein</topology>
    </subcellularLocation>
</comment>
<evidence type="ECO:0000256" key="8">
    <source>
        <dbReference type="SAM" id="Phobius"/>
    </source>
</evidence>
<dbReference type="EMBL" id="MFZI01000077">
    <property type="protein sequence ID" value="OGK17888.1"/>
    <property type="molecule type" value="Genomic_DNA"/>
</dbReference>
<evidence type="ECO:0000256" key="1">
    <source>
        <dbReference type="ARBA" id="ARBA00004651"/>
    </source>
</evidence>
<reference evidence="9 10" key="1">
    <citation type="journal article" date="2016" name="Nat. Commun.">
        <title>Thousands of microbial genomes shed light on interconnected biogeochemical processes in an aquifer system.</title>
        <authorList>
            <person name="Anantharaman K."/>
            <person name="Brown C.T."/>
            <person name="Hug L.A."/>
            <person name="Sharon I."/>
            <person name="Castelle C.J."/>
            <person name="Probst A.J."/>
            <person name="Thomas B.C."/>
            <person name="Singh A."/>
            <person name="Wilkins M.J."/>
            <person name="Karaoz U."/>
            <person name="Brodie E.L."/>
            <person name="Williams K.H."/>
            <person name="Hubbard S.S."/>
            <person name="Banfield J.F."/>
        </authorList>
    </citation>
    <scope>NUCLEOTIDE SEQUENCE [LARGE SCALE GENOMIC DNA]</scope>
</reference>
<dbReference type="GO" id="GO:0016763">
    <property type="term" value="F:pentosyltransferase activity"/>
    <property type="evidence" value="ECO:0007669"/>
    <property type="project" value="TreeGrafter"/>
</dbReference>
<feature type="transmembrane region" description="Helical" evidence="8">
    <location>
        <begin position="179"/>
        <end position="199"/>
    </location>
</feature>
<keyword evidence="5 8" id="KW-0812">Transmembrane</keyword>
<dbReference type="Proteomes" id="UP000177026">
    <property type="component" value="Unassembled WGS sequence"/>
</dbReference>
<evidence type="ECO:0000313" key="9">
    <source>
        <dbReference type="EMBL" id="OGK17888.1"/>
    </source>
</evidence>
<keyword evidence="7 8" id="KW-0472">Membrane</keyword>
<feature type="transmembrane region" description="Helical" evidence="8">
    <location>
        <begin position="98"/>
        <end position="115"/>
    </location>
</feature>
<feature type="transmembrane region" description="Helical" evidence="8">
    <location>
        <begin position="320"/>
        <end position="340"/>
    </location>
</feature>
<keyword evidence="3" id="KW-0328">Glycosyltransferase</keyword>
<dbReference type="InterPro" id="IPR050297">
    <property type="entry name" value="LipidA_mod_glycosyltrf_83"/>
</dbReference>
<feature type="transmembrane region" description="Helical" evidence="8">
    <location>
        <begin position="268"/>
        <end position="288"/>
    </location>
</feature>
<gene>
    <name evidence="9" type="ORF">A2866_00530</name>
</gene>
<accession>A0A1F7GG17</accession>
<evidence type="ECO:0000256" key="4">
    <source>
        <dbReference type="ARBA" id="ARBA00022679"/>
    </source>
</evidence>
<feature type="transmembrane region" description="Helical" evidence="8">
    <location>
        <begin position="142"/>
        <end position="167"/>
    </location>
</feature>
<evidence type="ECO:0000256" key="3">
    <source>
        <dbReference type="ARBA" id="ARBA00022676"/>
    </source>
</evidence>
<keyword evidence="2" id="KW-1003">Cell membrane</keyword>
<feature type="transmembrane region" description="Helical" evidence="8">
    <location>
        <begin position="65"/>
        <end position="86"/>
    </location>
</feature>
<evidence type="ECO:0000256" key="5">
    <source>
        <dbReference type="ARBA" id="ARBA00022692"/>
    </source>
</evidence>
<dbReference type="GO" id="GO:0005886">
    <property type="term" value="C:plasma membrane"/>
    <property type="evidence" value="ECO:0007669"/>
    <property type="project" value="UniProtKB-SubCell"/>
</dbReference>
<keyword evidence="4" id="KW-0808">Transferase</keyword>